<reference evidence="1 2" key="1">
    <citation type="submission" date="2018-01" db="EMBL/GenBank/DDBJ databases">
        <title>The draft genome sequence of Halioglobus lutimaris HF004.</title>
        <authorList>
            <person name="Du Z.-J."/>
            <person name="Shi M.-J."/>
        </authorList>
    </citation>
    <scope>NUCLEOTIDE SEQUENCE [LARGE SCALE GENOMIC DNA]</scope>
    <source>
        <strain evidence="1 2">HF004</strain>
    </source>
</reference>
<proteinExistence type="predicted"/>
<dbReference type="OrthoDB" id="547265at2"/>
<dbReference type="AlphaFoldDB" id="A0A2N5X846"/>
<organism evidence="1 2">
    <name type="scientific">Pseudohalioglobus lutimaris</name>
    <dbReference type="NCBI Taxonomy" id="1737061"/>
    <lineage>
        <taxon>Bacteria</taxon>
        <taxon>Pseudomonadati</taxon>
        <taxon>Pseudomonadota</taxon>
        <taxon>Gammaproteobacteria</taxon>
        <taxon>Cellvibrionales</taxon>
        <taxon>Halieaceae</taxon>
        <taxon>Pseudohalioglobus</taxon>
    </lineage>
</organism>
<evidence type="ECO:0000313" key="1">
    <source>
        <dbReference type="EMBL" id="PLW70648.1"/>
    </source>
</evidence>
<comment type="caution">
    <text evidence="1">The sequence shown here is derived from an EMBL/GenBank/DDBJ whole genome shotgun (WGS) entry which is preliminary data.</text>
</comment>
<keyword evidence="2" id="KW-1185">Reference proteome</keyword>
<dbReference type="InterPro" id="IPR027417">
    <property type="entry name" value="P-loop_NTPase"/>
</dbReference>
<dbReference type="EMBL" id="PKUS01000001">
    <property type="protein sequence ID" value="PLW70648.1"/>
    <property type="molecule type" value="Genomic_DNA"/>
</dbReference>
<dbReference type="RefSeq" id="WP_101516961.1">
    <property type="nucleotide sequence ID" value="NZ_PKUS01000001.1"/>
</dbReference>
<name>A0A2N5X846_9GAMM</name>
<accession>A0A2N5X846</accession>
<sequence>MEKQQLIVHAGSHKTGSSAIQRYLFDNWQRMDGVAYLNRGKPNASPWMLQAFKHDIAELPAFRSRQLDAADSADMRKRARSVLAEQAGQSSAPLSILSAEAIGAFNLPELQALRDFVSPFFSQITLHQYFRPIKARMESAFQEKLKHGATTLEDKFPLAYCHTLDLQDSVFGKENVHAYKYDSACFPQRDVVAHFLDKLGLKAAQGSVSTPVNAGLSLPAIQLLYAYRKFNPVLARGDRALVRKLTELRGEPLRFNSALYQKLVVLTQEEIERFKERAGFSLAEETDADDDIGIRDEEDLLAIPQRSIEWLHEQLGPRLAVGKTDLQAVASMVSLLAEQQNRRG</sequence>
<dbReference type="SUPFAM" id="SSF52540">
    <property type="entry name" value="P-loop containing nucleoside triphosphate hydrolases"/>
    <property type="match status" value="1"/>
</dbReference>
<gene>
    <name evidence="1" type="ORF">C0039_00505</name>
</gene>
<protein>
    <submittedName>
        <fullName evidence="1">Uncharacterized protein</fullName>
    </submittedName>
</protein>
<dbReference type="Proteomes" id="UP000235005">
    <property type="component" value="Unassembled WGS sequence"/>
</dbReference>
<evidence type="ECO:0000313" key="2">
    <source>
        <dbReference type="Proteomes" id="UP000235005"/>
    </source>
</evidence>